<dbReference type="Pfam" id="PF03820">
    <property type="entry name" value="SFXNs"/>
    <property type="match status" value="1"/>
</dbReference>
<reference evidence="10" key="1">
    <citation type="submission" date="2023-03" db="EMBL/GenBank/DDBJ databases">
        <authorList>
            <person name="Steffen K."/>
            <person name="Cardenas P."/>
        </authorList>
    </citation>
    <scope>NUCLEOTIDE SEQUENCE</scope>
</reference>
<organism evidence="10 11">
    <name type="scientific">Geodia barretti</name>
    <name type="common">Barrett's horny sponge</name>
    <dbReference type="NCBI Taxonomy" id="519541"/>
    <lineage>
        <taxon>Eukaryota</taxon>
        <taxon>Metazoa</taxon>
        <taxon>Porifera</taxon>
        <taxon>Demospongiae</taxon>
        <taxon>Heteroscleromorpha</taxon>
        <taxon>Tetractinellida</taxon>
        <taxon>Astrophorina</taxon>
        <taxon>Geodiidae</taxon>
        <taxon>Geodia</taxon>
    </lineage>
</organism>
<feature type="transmembrane region" description="Helical" evidence="9">
    <location>
        <begin position="279"/>
        <end position="300"/>
    </location>
</feature>
<evidence type="ECO:0000256" key="2">
    <source>
        <dbReference type="ARBA" id="ARBA00005974"/>
    </source>
</evidence>
<evidence type="ECO:0000256" key="5">
    <source>
        <dbReference type="ARBA" id="ARBA00022970"/>
    </source>
</evidence>
<evidence type="ECO:0000313" key="11">
    <source>
        <dbReference type="Proteomes" id="UP001174909"/>
    </source>
</evidence>
<accession>A0AA35WQ08</accession>
<dbReference type="PANTHER" id="PTHR11153">
    <property type="entry name" value="SIDEROFLEXIN"/>
    <property type="match status" value="1"/>
</dbReference>
<evidence type="ECO:0000256" key="3">
    <source>
        <dbReference type="ARBA" id="ARBA00022448"/>
    </source>
</evidence>
<dbReference type="Proteomes" id="UP001174909">
    <property type="component" value="Unassembled WGS sequence"/>
</dbReference>
<dbReference type="GO" id="GO:0005743">
    <property type="term" value="C:mitochondrial inner membrane"/>
    <property type="evidence" value="ECO:0007669"/>
    <property type="project" value="TreeGrafter"/>
</dbReference>
<name>A0AA35WQ08_GEOBA</name>
<evidence type="ECO:0000256" key="9">
    <source>
        <dbReference type="SAM" id="Phobius"/>
    </source>
</evidence>
<evidence type="ECO:0000256" key="4">
    <source>
        <dbReference type="ARBA" id="ARBA00022692"/>
    </source>
</evidence>
<keyword evidence="6 9" id="KW-1133">Transmembrane helix</keyword>
<evidence type="ECO:0000256" key="6">
    <source>
        <dbReference type="ARBA" id="ARBA00022989"/>
    </source>
</evidence>
<feature type="transmembrane region" description="Helical" evidence="9">
    <location>
        <begin position="151"/>
        <end position="170"/>
    </location>
</feature>
<keyword evidence="7" id="KW-0496">Mitochondrion</keyword>
<evidence type="ECO:0000256" key="1">
    <source>
        <dbReference type="ARBA" id="ARBA00004225"/>
    </source>
</evidence>
<dbReference type="EMBL" id="CASHTH010001958">
    <property type="protein sequence ID" value="CAI8022465.1"/>
    <property type="molecule type" value="Genomic_DNA"/>
</dbReference>
<sequence>MDHELKPSAVRLNADLTKPRYDQNTFWGRYRHFRETASVSNAFASKDKIYQAEKLIRQYREDGTVPEGTTEDALWKAKRLYDSSHHPETGEKIFIMGRMSFQAPGNMIITGLMNTYRSNIPQMFLQFLNQSFNAVVNFSNRGGDERADTRHLLLSFLIAVGTATTVAYTLPRTRLLSVKLKHYPMVERTVPLMAVISANAINIPLMRKNELSQGLKVVDEHDKKLTTSKVAARYGVSQTLLSRILLASVVMGLPAGIMYTFEKTTLFKIAARIPAFNPMAQIVLVGLSLVIGVPPCLAVFPQKGSLPVSSLEPEARKAVRSCNPDIQTVYYNKGL</sequence>
<dbReference type="InterPro" id="IPR004686">
    <property type="entry name" value="Mtc"/>
</dbReference>
<keyword evidence="4 9" id="KW-0812">Transmembrane</keyword>
<gene>
    <name evidence="10" type="ORF">GBAR_LOCUS13191</name>
</gene>
<dbReference type="GO" id="GO:0140300">
    <property type="term" value="P:serine import into mitochondrion"/>
    <property type="evidence" value="ECO:0007669"/>
    <property type="project" value="TreeGrafter"/>
</dbReference>
<comment type="caution">
    <text evidence="10">The sequence shown here is derived from an EMBL/GenBank/DDBJ whole genome shotgun (WGS) entry which is preliminary data.</text>
</comment>
<comment type="subcellular location">
    <subcellularLocation>
        <location evidence="1">Mitochondrion membrane</location>
        <topology evidence="1">Multi-pass membrane protein</topology>
    </subcellularLocation>
</comment>
<evidence type="ECO:0000256" key="7">
    <source>
        <dbReference type="ARBA" id="ARBA00023128"/>
    </source>
</evidence>
<feature type="transmembrane region" description="Helical" evidence="9">
    <location>
        <begin position="240"/>
        <end position="259"/>
    </location>
</feature>
<keyword evidence="11" id="KW-1185">Reference proteome</keyword>
<protein>
    <submittedName>
        <fullName evidence="10">Sideroflexin-1</fullName>
    </submittedName>
</protein>
<keyword evidence="5" id="KW-0029">Amino-acid transport</keyword>
<dbReference type="AlphaFoldDB" id="A0AA35WQ08"/>
<dbReference type="PANTHER" id="PTHR11153:SF8">
    <property type="entry name" value="SIDEROFLEXIN-1"/>
    <property type="match status" value="1"/>
</dbReference>
<proteinExistence type="inferred from homology"/>
<evidence type="ECO:0000256" key="8">
    <source>
        <dbReference type="ARBA" id="ARBA00023136"/>
    </source>
</evidence>
<dbReference type="GO" id="GO:0015075">
    <property type="term" value="F:monoatomic ion transmembrane transporter activity"/>
    <property type="evidence" value="ECO:0007669"/>
    <property type="project" value="InterPro"/>
</dbReference>
<keyword evidence="8 9" id="KW-0472">Membrane</keyword>
<comment type="similarity">
    <text evidence="2">Belongs to the sideroflexin family.</text>
</comment>
<evidence type="ECO:0000313" key="10">
    <source>
        <dbReference type="EMBL" id="CAI8022465.1"/>
    </source>
</evidence>
<keyword evidence="3" id="KW-0813">Transport</keyword>